<dbReference type="InterPro" id="IPR039745">
    <property type="entry name" value="Vps54"/>
</dbReference>
<dbReference type="FunCoup" id="E1ZRV1">
    <property type="interactions" value="1732"/>
</dbReference>
<dbReference type="Proteomes" id="UP000008141">
    <property type="component" value="Unassembled WGS sequence"/>
</dbReference>
<dbReference type="EMBL" id="GL433863">
    <property type="protein sequence ID" value="EFN51477.1"/>
    <property type="molecule type" value="Genomic_DNA"/>
</dbReference>
<name>E1ZRV1_CHLVA</name>
<evidence type="ECO:0000313" key="9">
    <source>
        <dbReference type="EMBL" id="EFN51477.1"/>
    </source>
</evidence>
<organism evidence="10">
    <name type="scientific">Chlorella variabilis</name>
    <name type="common">Green alga</name>
    <dbReference type="NCBI Taxonomy" id="554065"/>
    <lineage>
        <taxon>Eukaryota</taxon>
        <taxon>Viridiplantae</taxon>
        <taxon>Chlorophyta</taxon>
        <taxon>core chlorophytes</taxon>
        <taxon>Trebouxiophyceae</taxon>
        <taxon>Chlorellales</taxon>
        <taxon>Chlorellaceae</taxon>
        <taxon>Chlorella clade</taxon>
        <taxon>Chlorella</taxon>
    </lineage>
</organism>
<feature type="domain" description="Vacuolar protein sorting-associated protein 54 C-terminal" evidence="8">
    <location>
        <begin position="649"/>
        <end position="781"/>
    </location>
</feature>
<dbReference type="Gene3D" id="6.10.250.860">
    <property type="match status" value="1"/>
</dbReference>
<keyword evidence="3" id="KW-0813">Transport</keyword>
<evidence type="ECO:0000256" key="3">
    <source>
        <dbReference type="ARBA" id="ARBA00022448"/>
    </source>
</evidence>
<dbReference type="KEGG" id="cvr:CHLNCDRAFT_140235"/>
<dbReference type="GO" id="GO:0042147">
    <property type="term" value="P:retrograde transport, endosome to Golgi"/>
    <property type="evidence" value="ECO:0007669"/>
    <property type="project" value="InterPro"/>
</dbReference>
<evidence type="ECO:0000313" key="10">
    <source>
        <dbReference type="Proteomes" id="UP000008141"/>
    </source>
</evidence>
<dbReference type="GeneID" id="17350923"/>
<keyword evidence="4" id="KW-0653">Protein transport</keyword>
<keyword evidence="10" id="KW-1185">Reference proteome</keyword>
<comment type="subcellular location">
    <subcellularLocation>
        <location evidence="1">Golgi apparatus</location>
        <location evidence="1">trans-Golgi network</location>
    </subcellularLocation>
</comment>
<evidence type="ECO:0000256" key="4">
    <source>
        <dbReference type="ARBA" id="ARBA00022927"/>
    </source>
</evidence>
<feature type="compositionally biased region" description="Low complexity" evidence="7">
    <location>
        <begin position="1007"/>
        <end position="1016"/>
    </location>
</feature>
<evidence type="ECO:0000256" key="5">
    <source>
        <dbReference type="ARBA" id="ARBA00023034"/>
    </source>
</evidence>
<dbReference type="PANTHER" id="PTHR12965:SF0">
    <property type="entry name" value="VACUOLAR PROTEIN SORTING-ASSOCIATED PROTEIN 54"/>
    <property type="match status" value="1"/>
</dbReference>
<dbReference type="InParanoid" id="E1ZRV1"/>
<dbReference type="AlphaFoldDB" id="E1ZRV1"/>
<keyword evidence="6" id="KW-0175">Coiled coil</keyword>
<evidence type="ECO:0000256" key="7">
    <source>
        <dbReference type="SAM" id="MobiDB-lite"/>
    </source>
</evidence>
<feature type="region of interest" description="Disordered" evidence="7">
    <location>
        <begin position="989"/>
        <end position="1041"/>
    </location>
</feature>
<feature type="region of interest" description="Disordered" evidence="7">
    <location>
        <begin position="1"/>
        <end position="27"/>
    </location>
</feature>
<protein>
    <recommendedName>
        <fullName evidence="8">Vacuolar protein sorting-associated protein 54 C-terminal domain-containing protein</fullName>
    </recommendedName>
</protein>
<evidence type="ECO:0000256" key="2">
    <source>
        <dbReference type="ARBA" id="ARBA00009150"/>
    </source>
</evidence>
<evidence type="ECO:0000259" key="8">
    <source>
        <dbReference type="Pfam" id="PF07928"/>
    </source>
</evidence>
<feature type="compositionally biased region" description="Basic and acidic residues" evidence="7">
    <location>
        <begin position="997"/>
        <end position="1006"/>
    </location>
</feature>
<feature type="region of interest" description="Disordered" evidence="7">
    <location>
        <begin position="938"/>
        <end position="963"/>
    </location>
</feature>
<proteinExistence type="inferred from homology"/>
<dbReference type="GO" id="GO:0015031">
    <property type="term" value="P:protein transport"/>
    <property type="evidence" value="ECO:0007669"/>
    <property type="project" value="UniProtKB-KW"/>
</dbReference>
<reference evidence="9 10" key="1">
    <citation type="journal article" date="2010" name="Plant Cell">
        <title>The Chlorella variabilis NC64A genome reveals adaptation to photosymbiosis, coevolution with viruses, and cryptic sex.</title>
        <authorList>
            <person name="Blanc G."/>
            <person name="Duncan G."/>
            <person name="Agarkova I."/>
            <person name="Borodovsky M."/>
            <person name="Gurnon J."/>
            <person name="Kuo A."/>
            <person name="Lindquist E."/>
            <person name="Lucas S."/>
            <person name="Pangilinan J."/>
            <person name="Polle J."/>
            <person name="Salamov A."/>
            <person name="Terry A."/>
            <person name="Yamada T."/>
            <person name="Dunigan D.D."/>
            <person name="Grigoriev I.V."/>
            <person name="Claverie J.M."/>
            <person name="Van Etten J.L."/>
        </authorList>
    </citation>
    <scope>NUCLEOTIDE SEQUENCE [LARGE SCALE GENOMIC DNA]</scope>
    <source>
        <strain evidence="9 10">NC64A</strain>
    </source>
</reference>
<dbReference type="Pfam" id="PF07928">
    <property type="entry name" value="Vps54"/>
    <property type="match status" value="1"/>
</dbReference>
<dbReference type="OMA" id="QKQAVML"/>
<comment type="similarity">
    <text evidence="2">Belongs to the VPS54 family.</text>
</comment>
<dbReference type="OrthoDB" id="10259024at2759"/>
<evidence type="ECO:0000256" key="1">
    <source>
        <dbReference type="ARBA" id="ARBA00004601"/>
    </source>
</evidence>
<dbReference type="GO" id="GO:0000938">
    <property type="term" value="C:GARP complex"/>
    <property type="evidence" value="ECO:0007669"/>
    <property type="project" value="InterPro"/>
</dbReference>
<dbReference type="GO" id="GO:0019905">
    <property type="term" value="F:syntaxin binding"/>
    <property type="evidence" value="ECO:0007669"/>
    <property type="project" value="TreeGrafter"/>
</dbReference>
<feature type="compositionally biased region" description="Low complexity" evidence="7">
    <location>
        <begin position="1"/>
        <end position="13"/>
    </location>
</feature>
<evidence type="ECO:0000256" key="6">
    <source>
        <dbReference type="ARBA" id="ARBA00023054"/>
    </source>
</evidence>
<dbReference type="InterPro" id="IPR012501">
    <property type="entry name" value="Vps54_C"/>
</dbReference>
<sequence>MSGTPQTPSSSGGLHHPGVSSTARSASLTTEEASFAAAQELASIVNGPGASTWLAAWTFNAASEELDARPPPLPLGTLPEVSLQDFSRYLRSIGNRLETFERNREALRQRMQQALSPEELHASQGQGLVAAMREVPAPFFQEAFDLDQQQLWEEVVEVKSEEARQESLQRLSTYLDIVETHLVREIAARTDNFFDASAYIHDVRGSVARVYVQVHGLEQEVALAVQTSQHLQRQRANLVATLDILRTMDGVAQAQSALQGLLPCSGGMAVDYAGAIDVLEVLQGVLGDEELLGLDCFQHLPEQIVQTAQAVDDLMTSEFLERTKFAAQAALVRGIRDRLCIQLSALSASTPLRGRSACVSPSRQLSAEESPELEALAAVRVTDAAAVERVVGWLERMAGGDGNFVATAAAWPADGKKVSTGMLQEELLPLVIGLQHMGRLPATMRDLKDTSAARDFQWVLEASVLAVKAFLNHCSEVGHTVQLILTASKASQLQLATAAHDMTECCHAVAEAAAARWSKLLSSRARGRTESGSSSSRLSDLQRILELTDVMALLVEQHGVRGVLGLRTSVQQLCKAILDAMHAKTLSKLTTLLEQEQWVAVEVPRQFQDIVEELQQAVTACGLIAQSEASAAEASGHQEAAENGAAKRQGYHVVNTQLLLLSMLRDYRAFRDVMPAFGAEVAQRVLELLKVFNSRTCQLVLGAGAMQVSGLKSITAKHLAISCQCLGAFIAFHPALVALFTQGVAPPRLGMLMADFGRALQDYRIHHEEVCSKLVSIMRERLSLSIKQLPAQAAAWPAGVQRPELPAPSAFATTSAKQLQILSGALTPLLLPSEVHSIFGRIALMFSRTLAEAYELLEPHGAAWEQQLRADVQFLLNCLRNLPMDPAERDSNLERLTELFEQRFLSETSEAARFLPALPALEPAPKLGSGQVVAAARPPIDAGMPMPSQKEQPLQEPARQSDGGMQLVQGSLHNLQLAWPAVDYQGYPVQQQGKQQEMPEKEEGQQHHLQQQQRSRPPQHPQHTASEQSMSPAAMPEMRPP</sequence>
<keyword evidence="5" id="KW-0333">Golgi apparatus</keyword>
<dbReference type="PANTHER" id="PTHR12965">
    <property type="entry name" value="VACUOLAR PROTEIN SORTING 54"/>
    <property type="match status" value="1"/>
</dbReference>
<accession>E1ZRV1</accession>
<dbReference type="GO" id="GO:0005829">
    <property type="term" value="C:cytosol"/>
    <property type="evidence" value="ECO:0007669"/>
    <property type="project" value="GOC"/>
</dbReference>
<dbReference type="GO" id="GO:0006896">
    <property type="term" value="P:Golgi to vacuole transport"/>
    <property type="evidence" value="ECO:0007669"/>
    <property type="project" value="TreeGrafter"/>
</dbReference>
<dbReference type="STRING" id="554065.E1ZRV1"/>
<dbReference type="eggNOG" id="KOG2115">
    <property type="taxonomic scope" value="Eukaryota"/>
</dbReference>
<gene>
    <name evidence="9" type="ORF">CHLNCDRAFT_140235</name>
</gene>
<dbReference type="RefSeq" id="XP_005843579.1">
    <property type="nucleotide sequence ID" value="XM_005843517.1"/>
</dbReference>